<dbReference type="Pfam" id="PF03417">
    <property type="entry name" value="AAT"/>
    <property type="match status" value="1"/>
</dbReference>
<dbReference type="Proteomes" id="UP001230188">
    <property type="component" value="Unassembled WGS sequence"/>
</dbReference>
<keyword evidence="3" id="KW-1185">Reference proteome</keyword>
<dbReference type="PANTHER" id="PTHR34180">
    <property type="entry name" value="PEPTIDASE C45"/>
    <property type="match status" value="1"/>
</dbReference>
<gene>
    <name evidence="2" type="ORF">CTAYLR_008306</name>
</gene>
<evidence type="ECO:0000313" key="3">
    <source>
        <dbReference type="Proteomes" id="UP001230188"/>
    </source>
</evidence>
<evidence type="ECO:0000259" key="1">
    <source>
        <dbReference type="Pfam" id="PF03417"/>
    </source>
</evidence>
<dbReference type="Gene3D" id="3.60.60.10">
    <property type="entry name" value="Penicillin V Acylase, Chain A"/>
    <property type="match status" value="1"/>
</dbReference>
<dbReference type="InterPro" id="IPR047794">
    <property type="entry name" value="C45_proenzyme-like"/>
</dbReference>
<protein>
    <recommendedName>
        <fullName evidence="1">Peptidase C45 hydrolase domain-containing protein</fullName>
    </recommendedName>
</protein>
<comment type="caution">
    <text evidence="2">The sequence shown here is derived from an EMBL/GenBank/DDBJ whole genome shotgun (WGS) entry which is preliminary data.</text>
</comment>
<dbReference type="InterPro" id="IPR005079">
    <property type="entry name" value="Peptidase_C45_hydrolase"/>
</dbReference>
<dbReference type="PANTHER" id="PTHR34180:SF1">
    <property type="entry name" value="BETA-ALANYL-DOPAMINE_CARCININE HYDROLASE"/>
    <property type="match status" value="1"/>
</dbReference>
<name>A0AAD7XI08_9STRA</name>
<organism evidence="2 3">
    <name type="scientific">Chrysophaeum taylorii</name>
    <dbReference type="NCBI Taxonomy" id="2483200"/>
    <lineage>
        <taxon>Eukaryota</taxon>
        <taxon>Sar</taxon>
        <taxon>Stramenopiles</taxon>
        <taxon>Ochrophyta</taxon>
        <taxon>Pelagophyceae</taxon>
        <taxon>Pelagomonadales</taxon>
        <taxon>Pelagomonadaceae</taxon>
        <taxon>Chrysophaeum</taxon>
    </lineage>
</organism>
<dbReference type="AlphaFoldDB" id="A0AAD7XI08"/>
<proteinExistence type="predicted"/>
<accession>A0AAD7XI08</accession>
<reference evidence="2" key="1">
    <citation type="submission" date="2023-01" db="EMBL/GenBank/DDBJ databases">
        <title>Metagenome sequencing of chrysophaentin producing Chrysophaeum taylorii.</title>
        <authorList>
            <person name="Davison J."/>
            <person name="Bewley C."/>
        </authorList>
    </citation>
    <scope>NUCLEOTIDE SEQUENCE</scope>
    <source>
        <strain evidence="2">NIES-1699</strain>
    </source>
</reference>
<dbReference type="InterPro" id="IPR047801">
    <property type="entry name" value="Peptidase_C45"/>
</dbReference>
<dbReference type="NCBIfam" id="NF040521">
    <property type="entry name" value="C45_proenzyme"/>
    <property type="match status" value="1"/>
</dbReference>
<feature type="domain" description="Peptidase C45 hydrolase" evidence="1">
    <location>
        <begin position="117"/>
        <end position="340"/>
    </location>
</feature>
<sequence length="356" mass="38714">METLLVPYVKFAGTAAEVGRQHGELLRGRVVATWRIYQRIFERLGATEEWLREFAATIREKILEFDETYVVEMDHIALAAGLEAWEILCLNARTEVLLAKAGIHAPAECTSIFSLGALGQNWDWDEGLERQIVVAEIERDGHRLVTVTEPGMLGKIGLSSAGVGTTLNALSLAPKKFGVPIHVLLRAALDAPSFDAAVDKLMAAPRGTSSHILLGSADGRSVRIEFAGNGVELIKPSASYEVHTNHYLGLVDDGGSPCSFARYARAMELANHLPSTTLEDALRGIWNVLLDEAGTWPICRPWRKTTSSSAGALATALGRVGTVCSVVMDLRGRRLWVTRGSPIDHPDDDPREVSLS</sequence>
<evidence type="ECO:0000313" key="2">
    <source>
        <dbReference type="EMBL" id="KAJ8599146.1"/>
    </source>
</evidence>
<dbReference type="EMBL" id="JAQMWT010000586">
    <property type="protein sequence ID" value="KAJ8599146.1"/>
    <property type="molecule type" value="Genomic_DNA"/>
</dbReference>
<dbReference type="Gene3D" id="1.10.10.2120">
    <property type="match status" value="1"/>
</dbReference>